<dbReference type="InterPro" id="IPR051460">
    <property type="entry name" value="HdrC_iron-sulfur_subunit"/>
</dbReference>
<feature type="domain" description="4Fe-4S ferredoxin-type" evidence="6">
    <location>
        <begin position="14"/>
        <end position="45"/>
    </location>
</feature>
<protein>
    <submittedName>
        <fullName evidence="7">(Fe-S)-binding protein</fullName>
    </submittedName>
</protein>
<dbReference type="PROSITE" id="PS51379">
    <property type="entry name" value="4FE4S_FER_2"/>
    <property type="match status" value="1"/>
</dbReference>
<gene>
    <name evidence="7" type="ORF">P8V03_04445</name>
</gene>
<dbReference type="PROSITE" id="PS00198">
    <property type="entry name" value="4FE4S_FER_1"/>
    <property type="match status" value="1"/>
</dbReference>
<proteinExistence type="predicted"/>
<keyword evidence="1" id="KW-0004">4Fe-4S</keyword>
<keyword evidence="5" id="KW-0411">Iron-sulfur</keyword>
<dbReference type="InterPro" id="IPR009051">
    <property type="entry name" value="Helical_ferredxn"/>
</dbReference>
<sequence length="378" mass="42922">MEKNKISIDKQKTMETIRNLSEECINCGKCKRECSLLSGFSVKPGELFKNLLEDRKIDPLIPYSCNTCSLCLKVCPKNLNIGDAFLEIRKELAEKNGGTSPLKGHNSVHLHQKLSFSSLFNKVIKDEKAEKVTRIFMPGCSLCSYSPELVFKTFEYLKEKLPGTAMVIKCCGKPTAAIGEGELFKNRYEKLQRTIEELNVEEIITACQSCFVTISENSPKLKVKSLWTVFKELGIPESSRNIGKDSDIVFAIHDSCPTRDEKELQDSVRWIIDQLGYKVEESEHSKEKTRCCGNGGMVFTVNRELTSKVVNKAVEEVKSDYIVTYCASCRESMLKGNKNTLHILNLIFDERWTSIKKSLQSTSLMKNWSNRYKVKMGK</sequence>
<name>A0ABU4JQK1_9CLOT</name>
<comment type="caution">
    <text evidence="7">The sequence shown here is derived from an EMBL/GenBank/DDBJ whole genome shotgun (WGS) entry which is preliminary data.</text>
</comment>
<evidence type="ECO:0000256" key="1">
    <source>
        <dbReference type="ARBA" id="ARBA00022485"/>
    </source>
</evidence>
<dbReference type="Proteomes" id="UP001281656">
    <property type="component" value="Unassembled WGS sequence"/>
</dbReference>
<dbReference type="EMBL" id="JARUJP010000003">
    <property type="protein sequence ID" value="MDW8800400.1"/>
    <property type="molecule type" value="Genomic_DNA"/>
</dbReference>
<evidence type="ECO:0000256" key="3">
    <source>
        <dbReference type="ARBA" id="ARBA00023002"/>
    </source>
</evidence>
<evidence type="ECO:0000256" key="2">
    <source>
        <dbReference type="ARBA" id="ARBA00022723"/>
    </source>
</evidence>
<accession>A0ABU4JQK1</accession>
<evidence type="ECO:0000259" key="6">
    <source>
        <dbReference type="PROSITE" id="PS51379"/>
    </source>
</evidence>
<keyword evidence="2" id="KW-0479">Metal-binding</keyword>
<dbReference type="SUPFAM" id="SSF46548">
    <property type="entry name" value="alpha-helical ferredoxin"/>
    <property type="match status" value="1"/>
</dbReference>
<dbReference type="InterPro" id="IPR017900">
    <property type="entry name" value="4Fe4S_Fe_S_CS"/>
</dbReference>
<keyword evidence="3" id="KW-0560">Oxidoreductase</keyword>
<dbReference type="PANTHER" id="PTHR43255:SF1">
    <property type="entry name" value="IRON-SULFUR-BINDING OXIDOREDUCTASE FADF-RELATED"/>
    <property type="match status" value="1"/>
</dbReference>
<reference evidence="7 8" key="1">
    <citation type="submission" date="2023-04" db="EMBL/GenBank/DDBJ databases">
        <title>Clostridium tannerae sp. nov., isolated from the fecal material of an alpaca.</title>
        <authorList>
            <person name="Miller S."/>
            <person name="Hendry M."/>
            <person name="King J."/>
            <person name="Sankaranarayanan K."/>
            <person name="Lawson P.A."/>
        </authorList>
    </citation>
    <scope>NUCLEOTIDE SEQUENCE [LARGE SCALE GENOMIC DNA]</scope>
    <source>
        <strain evidence="7 8">A1-XYC3</strain>
    </source>
</reference>
<dbReference type="Pfam" id="PF02754">
    <property type="entry name" value="CCG"/>
    <property type="match status" value="2"/>
</dbReference>
<dbReference type="RefSeq" id="WP_261672359.1">
    <property type="nucleotide sequence ID" value="NZ_JARUJP010000003.1"/>
</dbReference>
<evidence type="ECO:0000256" key="4">
    <source>
        <dbReference type="ARBA" id="ARBA00023004"/>
    </source>
</evidence>
<evidence type="ECO:0000313" key="8">
    <source>
        <dbReference type="Proteomes" id="UP001281656"/>
    </source>
</evidence>
<dbReference type="Gene3D" id="1.10.1060.10">
    <property type="entry name" value="Alpha-helical ferredoxin"/>
    <property type="match status" value="1"/>
</dbReference>
<keyword evidence="8" id="KW-1185">Reference proteome</keyword>
<keyword evidence="4" id="KW-0408">Iron</keyword>
<organism evidence="7 8">
    <name type="scientific">Clostridium tanneri</name>
    <dbReference type="NCBI Taxonomy" id="3037988"/>
    <lineage>
        <taxon>Bacteria</taxon>
        <taxon>Bacillati</taxon>
        <taxon>Bacillota</taxon>
        <taxon>Clostridia</taxon>
        <taxon>Eubacteriales</taxon>
        <taxon>Clostridiaceae</taxon>
        <taxon>Clostridium</taxon>
    </lineage>
</organism>
<evidence type="ECO:0000313" key="7">
    <source>
        <dbReference type="EMBL" id="MDW8800400.1"/>
    </source>
</evidence>
<dbReference type="Pfam" id="PF13183">
    <property type="entry name" value="Fer4_8"/>
    <property type="match status" value="1"/>
</dbReference>
<dbReference type="PANTHER" id="PTHR43255">
    <property type="entry name" value="IRON-SULFUR-BINDING OXIDOREDUCTASE FADF-RELATED-RELATED"/>
    <property type="match status" value="1"/>
</dbReference>
<dbReference type="InterPro" id="IPR004017">
    <property type="entry name" value="Cys_rich_dom"/>
</dbReference>
<evidence type="ECO:0000256" key="5">
    <source>
        <dbReference type="ARBA" id="ARBA00023014"/>
    </source>
</evidence>
<dbReference type="InterPro" id="IPR017896">
    <property type="entry name" value="4Fe4S_Fe-S-bd"/>
</dbReference>